<dbReference type="InterPro" id="IPR013087">
    <property type="entry name" value="Znf_C2H2_type"/>
</dbReference>
<sequence length="159" mass="18170">MAIHQNDPSPVKPISNKESEPLALVKCGEPDLHGKLIENWSHKCSKPYTVSPSGRKIYKKQIECAFPECKATFKKARQFDRHYRTVHIRAIDQKLDCTIEGCRRTGEEGFSRKDNLIQHMRSVHGEQIPKNQIRFSGIDYVWRGGEFVIVGLVKGAPRV</sequence>
<evidence type="ECO:0000259" key="2">
    <source>
        <dbReference type="PROSITE" id="PS50157"/>
    </source>
</evidence>
<proteinExistence type="predicted"/>
<accession>A0A3N4KD34</accession>
<protein>
    <recommendedName>
        <fullName evidence="2">C2H2-type domain-containing protein</fullName>
    </recommendedName>
</protein>
<dbReference type="GO" id="GO:0008270">
    <property type="term" value="F:zinc ion binding"/>
    <property type="evidence" value="ECO:0007669"/>
    <property type="project" value="UniProtKB-KW"/>
</dbReference>
<evidence type="ECO:0000313" key="4">
    <source>
        <dbReference type="Proteomes" id="UP000277580"/>
    </source>
</evidence>
<gene>
    <name evidence="3" type="ORF">P167DRAFT_356932</name>
</gene>
<evidence type="ECO:0000313" key="3">
    <source>
        <dbReference type="EMBL" id="RPB08400.1"/>
    </source>
</evidence>
<dbReference type="SMART" id="SM00355">
    <property type="entry name" value="ZnF_C2H2"/>
    <property type="match status" value="2"/>
</dbReference>
<evidence type="ECO:0000256" key="1">
    <source>
        <dbReference type="PROSITE-ProRule" id="PRU00042"/>
    </source>
</evidence>
<dbReference type="Proteomes" id="UP000277580">
    <property type="component" value="Unassembled WGS sequence"/>
</dbReference>
<keyword evidence="1" id="KW-0863">Zinc-finger</keyword>
<dbReference type="InterPro" id="IPR059095">
    <property type="entry name" value="Znf_C2H2_17_2nd"/>
</dbReference>
<keyword evidence="1" id="KW-0479">Metal-binding</keyword>
<dbReference type="STRING" id="1392247.A0A3N4KD34"/>
<dbReference type="EMBL" id="ML119164">
    <property type="protein sequence ID" value="RPB08400.1"/>
    <property type="molecule type" value="Genomic_DNA"/>
</dbReference>
<name>A0A3N4KD34_9PEZI</name>
<dbReference type="InParanoid" id="A0A3N4KD34"/>
<reference evidence="3 4" key="1">
    <citation type="journal article" date="2018" name="Nat. Ecol. Evol.">
        <title>Pezizomycetes genomes reveal the molecular basis of ectomycorrhizal truffle lifestyle.</title>
        <authorList>
            <person name="Murat C."/>
            <person name="Payen T."/>
            <person name="Noel B."/>
            <person name="Kuo A."/>
            <person name="Morin E."/>
            <person name="Chen J."/>
            <person name="Kohler A."/>
            <person name="Krizsan K."/>
            <person name="Balestrini R."/>
            <person name="Da Silva C."/>
            <person name="Montanini B."/>
            <person name="Hainaut M."/>
            <person name="Levati E."/>
            <person name="Barry K.W."/>
            <person name="Belfiori B."/>
            <person name="Cichocki N."/>
            <person name="Clum A."/>
            <person name="Dockter R.B."/>
            <person name="Fauchery L."/>
            <person name="Guy J."/>
            <person name="Iotti M."/>
            <person name="Le Tacon F."/>
            <person name="Lindquist E.A."/>
            <person name="Lipzen A."/>
            <person name="Malagnac F."/>
            <person name="Mello A."/>
            <person name="Molinier V."/>
            <person name="Miyauchi S."/>
            <person name="Poulain J."/>
            <person name="Riccioni C."/>
            <person name="Rubini A."/>
            <person name="Sitrit Y."/>
            <person name="Splivallo R."/>
            <person name="Traeger S."/>
            <person name="Wang M."/>
            <person name="Zifcakova L."/>
            <person name="Wipf D."/>
            <person name="Zambonelli A."/>
            <person name="Paolocci F."/>
            <person name="Nowrousian M."/>
            <person name="Ottonello S."/>
            <person name="Baldrian P."/>
            <person name="Spatafora J.W."/>
            <person name="Henrissat B."/>
            <person name="Nagy L.G."/>
            <person name="Aury J.M."/>
            <person name="Wincker P."/>
            <person name="Grigoriev I.V."/>
            <person name="Bonfante P."/>
            <person name="Martin F.M."/>
        </authorList>
    </citation>
    <scope>NUCLEOTIDE SEQUENCE [LARGE SCALE GENOMIC DNA]</scope>
    <source>
        <strain evidence="3 4">CCBAS932</strain>
    </source>
</reference>
<dbReference type="AlphaFoldDB" id="A0A3N4KD34"/>
<dbReference type="PROSITE" id="PS50157">
    <property type="entry name" value="ZINC_FINGER_C2H2_2"/>
    <property type="match status" value="1"/>
</dbReference>
<dbReference type="Pfam" id="PF26176">
    <property type="entry name" value="zf_C2H2_17_2"/>
    <property type="match status" value="1"/>
</dbReference>
<keyword evidence="4" id="KW-1185">Reference proteome</keyword>
<keyword evidence="1" id="KW-0862">Zinc</keyword>
<organism evidence="3 4">
    <name type="scientific">Morchella conica CCBAS932</name>
    <dbReference type="NCBI Taxonomy" id="1392247"/>
    <lineage>
        <taxon>Eukaryota</taxon>
        <taxon>Fungi</taxon>
        <taxon>Dikarya</taxon>
        <taxon>Ascomycota</taxon>
        <taxon>Pezizomycotina</taxon>
        <taxon>Pezizomycetes</taxon>
        <taxon>Pezizales</taxon>
        <taxon>Morchellaceae</taxon>
        <taxon>Morchella</taxon>
    </lineage>
</organism>
<dbReference type="PROSITE" id="PS00028">
    <property type="entry name" value="ZINC_FINGER_C2H2_1"/>
    <property type="match status" value="1"/>
</dbReference>
<dbReference type="OrthoDB" id="5305647at2759"/>
<feature type="domain" description="C2H2-type" evidence="2">
    <location>
        <begin position="62"/>
        <end position="87"/>
    </location>
</feature>
<dbReference type="Gene3D" id="3.30.160.60">
    <property type="entry name" value="Classic Zinc Finger"/>
    <property type="match status" value="1"/>
</dbReference>